<keyword evidence="6" id="KW-0735">Signal-anchor</keyword>
<dbReference type="Pfam" id="PF11051">
    <property type="entry name" value="Mannosyl_trans3"/>
    <property type="match status" value="1"/>
</dbReference>
<evidence type="ECO:0000313" key="11">
    <source>
        <dbReference type="EMBL" id="KAK9817707.1"/>
    </source>
</evidence>
<dbReference type="GO" id="GO:0046354">
    <property type="term" value="P:mannan biosynthetic process"/>
    <property type="evidence" value="ECO:0007669"/>
    <property type="project" value="TreeGrafter"/>
</dbReference>
<keyword evidence="12" id="KW-1185">Reference proteome</keyword>
<dbReference type="InterPro" id="IPR022751">
    <property type="entry name" value="Alpha_mannosyltransferase"/>
</dbReference>
<dbReference type="InterPro" id="IPR029044">
    <property type="entry name" value="Nucleotide-diphossugar_trans"/>
</dbReference>
<dbReference type="Proteomes" id="UP001489004">
    <property type="component" value="Unassembled WGS sequence"/>
</dbReference>
<reference evidence="11 12" key="1">
    <citation type="journal article" date="2024" name="Nat. Commun.">
        <title>Phylogenomics reveals the evolutionary origins of lichenization in chlorophyte algae.</title>
        <authorList>
            <person name="Puginier C."/>
            <person name="Libourel C."/>
            <person name="Otte J."/>
            <person name="Skaloud P."/>
            <person name="Haon M."/>
            <person name="Grisel S."/>
            <person name="Petersen M."/>
            <person name="Berrin J.G."/>
            <person name="Delaux P.M."/>
            <person name="Dal Grande F."/>
            <person name="Keller J."/>
        </authorList>
    </citation>
    <scope>NUCLEOTIDE SEQUENCE [LARGE SCALE GENOMIC DNA]</scope>
    <source>
        <strain evidence="11 12">SAG 2043</strain>
    </source>
</reference>
<keyword evidence="7" id="KW-1133">Transmembrane helix</keyword>
<evidence type="ECO:0000256" key="6">
    <source>
        <dbReference type="ARBA" id="ARBA00022968"/>
    </source>
</evidence>
<evidence type="ECO:0000256" key="5">
    <source>
        <dbReference type="ARBA" id="ARBA00022692"/>
    </source>
</evidence>
<evidence type="ECO:0000256" key="7">
    <source>
        <dbReference type="ARBA" id="ARBA00022989"/>
    </source>
</evidence>
<keyword evidence="9" id="KW-0472">Membrane</keyword>
<evidence type="ECO:0000256" key="1">
    <source>
        <dbReference type="ARBA" id="ARBA00004394"/>
    </source>
</evidence>
<gene>
    <name evidence="11" type="ORF">WJX72_000972</name>
</gene>
<protein>
    <submittedName>
        <fullName evidence="11">Uncharacterized protein</fullName>
    </submittedName>
</protein>
<dbReference type="PANTHER" id="PTHR31646:SF1">
    <property type="entry name" value="ALPHA-1,2-MANNOSYLTRANSFERASE MNN2"/>
    <property type="match status" value="1"/>
</dbReference>
<evidence type="ECO:0000256" key="2">
    <source>
        <dbReference type="ARBA" id="ARBA00004606"/>
    </source>
</evidence>
<dbReference type="Gene3D" id="3.90.550.10">
    <property type="entry name" value="Spore Coat Polysaccharide Biosynthesis Protein SpsA, Chain A"/>
    <property type="match status" value="1"/>
</dbReference>
<accession>A0AAW1QAY1</accession>
<organism evidence="11 12">
    <name type="scientific">[Myrmecia] bisecta</name>
    <dbReference type="NCBI Taxonomy" id="41462"/>
    <lineage>
        <taxon>Eukaryota</taxon>
        <taxon>Viridiplantae</taxon>
        <taxon>Chlorophyta</taxon>
        <taxon>core chlorophytes</taxon>
        <taxon>Trebouxiophyceae</taxon>
        <taxon>Trebouxiales</taxon>
        <taxon>Trebouxiaceae</taxon>
        <taxon>Myrmecia</taxon>
    </lineage>
</organism>
<name>A0AAW1QAY1_9CHLO</name>
<comment type="subcellular location">
    <subcellularLocation>
        <location evidence="10">Endomembrane system</location>
        <topology evidence="10">Single-pass membrane protein</topology>
    </subcellularLocation>
    <subcellularLocation>
        <location evidence="1">Golgi apparatus membrane</location>
    </subcellularLocation>
    <subcellularLocation>
        <location evidence="2">Membrane</location>
        <topology evidence="2">Single-pass type II membrane protein</topology>
    </subcellularLocation>
</comment>
<evidence type="ECO:0000313" key="12">
    <source>
        <dbReference type="Proteomes" id="UP001489004"/>
    </source>
</evidence>
<evidence type="ECO:0000256" key="8">
    <source>
        <dbReference type="ARBA" id="ARBA00023034"/>
    </source>
</evidence>
<evidence type="ECO:0000256" key="10">
    <source>
        <dbReference type="ARBA" id="ARBA00037847"/>
    </source>
</evidence>
<dbReference type="GO" id="GO:0000139">
    <property type="term" value="C:Golgi membrane"/>
    <property type="evidence" value="ECO:0007669"/>
    <property type="project" value="UniProtKB-SubCell"/>
</dbReference>
<keyword evidence="4" id="KW-0808">Transferase</keyword>
<dbReference type="SUPFAM" id="SSF53448">
    <property type="entry name" value="Nucleotide-diphospho-sugar transferases"/>
    <property type="match status" value="1"/>
</dbReference>
<comment type="caution">
    <text evidence="11">The sequence shown here is derived from an EMBL/GenBank/DDBJ whole genome shotgun (WGS) entry which is preliminary data.</text>
</comment>
<proteinExistence type="inferred from homology"/>
<dbReference type="PANTHER" id="PTHR31646">
    <property type="entry name" value="ALPHA-1,2-MANNOSYLTRANSFERASE MNN2"/>
    <property type="match status" value="1"/>
</dbReference>
<keyword evidence="5" id="KW-0812">Transmembrane</keyword>
<sequence length="476" mass="53144">MLCHPADREPIGSYAYREVCQSQDGVAQGKAARADGQEHPSILDLQQWPHQDSLLEARSVFQDMLSKHVTPQTDLRPRGIVMPVGGTQLNANAFVSIQVMREVHGCLLPIDLVYYGADEMDVKTRKYFESRFPDVRVVDLATLPYPKHHNRVEVKDAIVRAYAFYHAGFDQVLMLHPDSTPLRDPTYLFDSREFQEAGNLFWPDFWQAMAGQPYVMPPAVFGLLDLPIPRPSDTDLWLSSTDSGQFLFDRKRLPDVLEWSFFVNALGPAFFYHMSQEKDSYHLAFSLAGKAGAFRQVLHMPRAVLAKRLRGKLNYLQVGSLQADPGGRPLFFHRSDGPGRLHPADASSDFLTADLVSIELSEGRALRMFHQPEDGGMGYGMGDVWVTNSTNSCAFDDGLNTQAKIHKECGAYITGTAAPFPVVPVHWFSETAQRTFQATYKALEQLRGEIAGGRLLQAACKRPGSPAGIQCMKPAR</sequence>
<keyword evidence="8" id="KW-0333">Golgi apparatus</keyword>
<evidence type="ECO:0000256" key="4">
    <source>
        <dbReference type="ARBA" id="ARBA00022679"/>
    </source>
</evidence>
<evidence type="ECO:0000256" key="9">
    <source>
        <dbReference type="ARBA" id="ARBA00023136"/>
    </source>
</evidence>
<comment type="similarity">
    <text evidence="3">Belongs to the MNN1/MNT family.</text>
</comment>
<dbReference type="AlphaFoldDB" id="A0AAW1QAY1"/>
<dbReference type="EMBL" id="JALJOR010000004">
    <property type="protein sequence ID" value="KAK9817707.1"/>
    <property type="molecule type" value="Genomic_DNA"/>
</dbReference>
<evidence type="ECO:0000256" key="3">
    <source>
        <dbReference type="ARBA" id="ARBA00009105"/>
    </source>
</evidence>
<dbReference type="GO" id="GO:0000026">
    <property type="term" value="F:alpha-1,2-mannosyltransferase activity"/>
    <property type="evidence" value="ECO:0007669"/>
    <property type="project" value="TreeGrafter"/>
</dbReference>